<organism evidence="20">
    <name type="scientific">Stenus boops</name>
    <dbReference type="NCBI Taxonomy" id="878996"/>
    <lineage>
        <taxon>Eukaryota</taxon>
        <taxon>Metazoa</taxon>
        <taxon>Ecdysozoa</taxon>
        <taxon>Arthropoda</taxon>
        <taxon>Hexapoda</taxon>
        <taxon>Insecta</taxon>
        <taxon>Pterygota</taxon>
        <taxon>Neoptera</taxon>
        <taxon>Endopterygota</taxon>
        <taxon>Coleoptera</taxon>
        <taxon>Polyphaga</taxon>
        <taxon>Staphyliniformia</taxon>
        <taxon>Staphylinidae</taxon>
        <taxon>Staphylininae group</taxon>
        <taxon>Steninae</taxon>
        <taxon>Stenus</taxon>
    </lineage>
</organism>
<feature type="transmembrane region" description="Helical" evidence="18">
    <location>
        <begin position="233"/>
        <end position="253"/>
    </location>
</feature>
<dbReference type="PANTHER" id="PTHR46552">
    <property type="entry name" value="NADH-UBIQUINONE OXIDOREDUCTASE CHAIN 2"/>
    <property type="match status" value="1"/>
</dbReference>
<evidence type="ECO:0000256" key="4">
    <source>
        <dbReference type="ARBA" id="ARBA00012944"/>
    </source>
</evidence>
<dbReference type="InterPro" id="IPR050175">
    <property type="entry name" value="Complex_I_Subunit_2"/>
</dbReference>
<comment type="function">
    <text evidence="1">Core subunit of the mitochondrial membrane respiratory chain NADH dehydrogenase (Complex I) that is believed to belong to the minimal assembly required for catalysis. Complex I functions in the transfer of electrons from NADH to the respiratory chain. The immediate electron acceptor for the enzyme is believed to be ubiquinone.</text>
</comment>
<keyword evidence="11 18" id="KW-0249">Electron transport</keyword>
<evidence type="ECO:0000256" key="14">
    <source>
        <dbReference type="ARBA" id="ARBA00023075"/>
    </source>
</evidence>
<keyword evidence="9 18" id="KW-0999">Mitochondrion inner membrane</keyword>
<protein>
    <recommendedName>
        <fullName evidence="5 18">NADH-ubiquinone oxidoreductase chain 2</fullName>
        <ecNumber evidence="4 18">7.1.1.2</ecNumber>
    </recommendedName>
</protein>
<feature type="domain" description="NADH:quinone oxidoreductase/Mrp antiporter transmembrane" evidence="19">
    <location>
        <begin position="23"/>
        <end position="280"/>
    </location>
</feature>
<evidence type="ECO:0000256" key="18">
    <source>
        <dbReference type="RuleBase" id="RU003403"/>
    </source>
</evidence>
<gene>
    <name evidence="20" type="primary">nad2</name>
</gene>
<feature type="transmembrane region" description="Helical" evidence="18">
    <location>
        <begin position="144"/>
        <end position="164"/>
    </location>
</feature>
<dbReference type="EC" id="7.1.1.2" evidence="4 18"/>
<comment type="function">
    <text evidence="18">Core subunit of the mitochondrial membrane respiratory chain NADH dehydrogenase (Complex I) which catalyzes electron transfer from NADH through the respiratory chain, using ubiquinone as an electron acceptor. Essential for the catalytic activity and assembly of complex I.</text>
</comment>
<comment type="similarity">
    <text evidence="3 18">Belongs to the complex I subunit 2 family.</text>
</comment>
<dbReference type="InterPro" id="IPR003917">
    <property type="entry name" value="NADH_UbQ_OxRdtase_chain2"/>
</dbReference>
<dbReference type="AlphaFoldDB" id="A0A191ZS27"/>
<evidence type="ECO:0000256" key="1">
    <source>
        <dbReference type="ARBA" id="ARBA00003257"/>
    </source>
</evidence>
<evidence type="ECO:0000256" key="3">
    <source>
        <dbReference type="ARBA" id="ARBA00007012"/>
    </source>
</evidence>
<keyword evidence="14 18" id="KW-0830">Ubiquinone</keyword>
<evidence type="ECO:0000256" key="6">
    <source>
        <dbReference type="ARBA" id="ARBA00022448"/>
    </source>
</evidence>
<evidence type="ECO:0000256" key="2">
    <source>
        <dbReference type="ARBA" id="ARBA00004448"/>
    </source>
</evidence>
<evidence type="ECO:0000256" key="11">
    <source>
        <dbReference type="ARBA" id="ARBA00022982"/>
    </source>
</evidence>
<proteinExistence type="inferred from homology"/>
<dbReference type="GO" id="GO:0005743">
    <property type="term" value="C:mitochondrial inner membrane"/>
    <property type="evidence" value="ECO:0007669"/>
    <property type="project" value="UniProtKB-SubCell"/>
</dbReference>
<keyword evidence="8 18" id="KW-0812">Transmembrane</keyword>
<dbReference type="EMBL" id="KT876913">
    <property type="protein sequence ID" value="ANJ70667.1"/>
    <property type="molecule type" value="Genomic_DNA"/>
</dbReference>
<sequence length="333" mass="39579">MFKFYKMVFLFMLFASTFMVISANSWFSAWMGLEINMLSIIPLMNNMMNSYSTESSLKYFIVQALASSIFLMSMIMLSFENFIQLLNNFMVYSLNSSLLLKMGMPPFHFWFPEMLEGLNWMNCSIILIWQKISPMIILMYNSCYNLFFLLIISLGMTISGIMGINQVSLRKIMAYSSINHMSWMLASLMFSSLIWMNYFLIYVILSFLVLIYLYKSNTFYFQQFFFIKNPFKIVFVLNFLAMGGIPPFIGFFSKWMVIQTLLQNQLFLLSFFMIFLTLISLYFYMRFITSSFLFYIEKLNFFYFKSTNSFFYWNLLIIVTFSLILSSLTYNLC</sequence>
<evidence type="ECO:0000256" key="10">
    <source>
        <dbReference type="ARBA" id="ARBA00022967"/>
    </source>
</evidence>
<keyword evidence="7 18" id="KW-0679">Respiratory chain</keyword>
<reference evidence="20" key="1">
    <citation type="journal article" date="2016" name="Mol. Ecol. Resour.">
        <title>Lessons from genome skimming of arthropod-preserving ethanol.</title>
        <authorList>
            <person name="Linard B."/>
            <person name="Arribas P."/>
            <person name="Andujar C."/>
            <person name="Crampton-Platt A."/>
            <person name="Vogler A.P."/>
        </authorList>
    </citation>
    <scope>NUCLEOTIDE SEQUENCE</scope>
</reference>
<accession>A0A191ZS27</accession>
<comment type="catalytic activity">
    <reaction evidence="17 18">
        <text>a ubiquinone + NADH + 5 H(+)(in) = a ubiquinol + NAD(+) + 4 H(+)(out)</text>
        <dbReference type="Rhea" id="RHEA:29091"/>
        <dbReference type="Rhea" id="RHEA-COMP:9565"/>
        <dbReference type="Rhea" id="RHEA-COMP:9566"/>
        <dbReference type="ChEBI" id="CHEBI:15378"/>
        <dbReference type="ChEBI" id="CHEBI:16389"/>
        <dbReference type="ChEBI" id="CHEBI:17976"/>
        <dbReference type="ChEBI" id="CHEBI:57540"/>
        <dbReference type="ChEBI" id="CHEBI:57945"/>
        <dbReference type="EC" id="7.1.1.2"/>
    </reaction>
</comment>
<dbReference type="GO" id="GO:0006120">
    <property type="term" value="P:mitochondrial electron transport, NADH to ubiquinone"/>
    <property type="evidence" value="ECO:0007669"/>
    <property type="project" value="InterPro"/>
</dbReference>
<feature type="transmembrane region" description="Helical" evidence="18">
    <location>
        <begin position="89"/>
        <end position="111"/>
    </location>
</feature>
<evidence type="ECO:0000259" key="19">
    <source>
        <dbReference type="Pfam" id="PF00361"/>
    </source>
</evidence>
<evidence type="ECO:0000256" key="15">
    <source>
        <dbReference type="ARBA" id="ARBA00023128"/>
    </source>
</evidence>
<keyword evidence="6" id="KW-0813">Transport</keyword>
<keyword evidence="13 18" id="KW-0520">NAD</keyword>
<keyword evidence="16 18" id="KW-0472">Membrane</keyword>
<dbReference type="GO" id="GO:0008137">
    <property type="term" value="F:NADH dehydrogenase (ubiquinone) activity"/>
    <property type="evidence" value="ECO:0007669"/>
    <property type="project" value="UniProtKB-EC"/>
</dbReference>
<keyword evidence="12 18" id="KW-1133">Transmembrane helix</keyword>
<geneLocation type="mitochondrion" evidence="20"/>
<feature type="transmembrane region" description="Helical" evidence="18">
    <location>
        <begin position="310"/>
        <end position="332"/>
    </location>
</feature>
<feature type="transmembrane region" description="Helical" evidence="18">
    <location>
        <begin position="265"/>
        <end position="285"/>
    </location>
</feature>
<evidence type="ECO:0000256" key="5">
    <source>
        <dbReference type="ARBA" id="ARBA00021008"/>
    </source>
</evidence>
<name>A0A191ZS27_9COLE</name>
<evidence type="ECO:0000256" key="7">
    <source>
        <dbReference type="ARBA" id="ARBA00022660"/>
    </source>
</evidence>
<evidence type="ECO:0000256" key="17">
    <source>
        <dbReference type="ARBA" id="ARBA00049551"/>
    </source>
</evidence>
<keyword evidence="10 18" id="KW-1278">Translocase</keyword>
<dbReference type="InterPro" id="IPR001750">
    <property type="entry name" value="ND/Mrp_TM"/>
</dbReference>
<evidence type="ECO:0000256" key="8">
    <source>
        <dbReference type="ARBA" id="ARBA00022692"/>
    </source>
</evidence>
<evidence type="ECO:0000313" key="20">
    <source>
        <dbReference type="EMBL" id="ANJ70667.1"/>
    </source>
</evidence>
<feature type="transmembrane region" description="Helical" evidence="18">
    <location>
        <begin position="57"/>
        <end position="77"/>
    </location>
</feature>
<dbReference type="PANTHER" id="PTHR46552:SF1">
    <property type="entry name" value="NADH-UBIQUINONE OXIDOREDUCTASE CHAIN 2"/>
    <property type="match status" value="1"/>
</dbReference>
<dbReference type="Pfam" id="PF00361">
    <property type="entry name" value="Proton_antipo_M"/>
    <property type="match status" value="1"/>
</dbReference>
<evidence type="ECO:0000256" key="16">
    <source>
        <dbReference type="ARBA" id="ARBA00023136"/>
    </source>
</evidence>
<evidence type="ECO:0000256" key="12">
    <source>
        <dbReference type="ARBA" id="ARBA00022989"/>
    </source>
</evidence>
<evidence type="ECO:0000256" key="9">
    <source>
        <dbReference type="ARBA" id="ARBA00022792"/>
    </source>
</evidence>
<dbReference type="PRINTS" id="PR01436">
    <property type="entry name" value="NADHDHGNASE2"/>
</dbReference>
<keyword evidence="15 18" id="KW-0496">Mitochondrion</keyword>
<evidence type="ECO:0000256" key="13">
    <source>
        <dbReference type="ARBA" id="ARBA00023027"/>
    </source>
</evidence>
<comment type="subcellular location">
    <subcellularLocation>
        <location evidence="2 18">Mitochondrion inner membrane</location>
        <topology evidence="2 18">Multi-pass membrane protein</topology>
    </subcellularLocation>
</comment>
<feature type="transmembrane region" description="Helical" evidence="18">
    <location>
        <begin position="185"/>
        <end position="213"/>
    </location>
</feature>